<accession>A0ACC4DVL8</accession>
<dbReference type="EMBL" id="JBGNUJ010000004">
    <property type="protein sequence ID" value="KAL3960306.1"/>
    <property type="molecule type" value="Genomic_DNA"/>
</dbReference>
<proteinExistence type="predicted"/>
<evidence type="ECO:0000313" key="2">
    <source>
        <dbReference type="Proteomes" id="UP001638806"/>
    </source>
</evidence>
<sequence>MPLYAPTPGRGGYCQRKRSLMNDRHLLGKKSWNVYNADNIARVRRDEAAAKAAEEAEEQRMQEIDAQRRLAILRGEEPPPLPEREEPNAIVPSSTREAESGYPNTARPRRQRKKPGEDDTDFELRLAREQTEASSANALEQTRNPTSSAPIVDRAGHIDLLGDEKARAHTERNEDAERDARAKRREIEDQYRMRLANAAGKGAVSEPWYSQSDHAAVAAPSKDVWGNEDPRRKERQAQRLIANDPLAIMKQASAKMKELKQQRQKIAEEREKELKQLRKEEKRREKEKRREERVKRGHRRRSGSRSRSRSPRRESHRDRHHRGDEHGKDYERKRHRDEDRVGHGSHGDRDHRGDGHGRDHERKRHRDEDHARRGSHGDRGHRGDGDSRDPEQKRHREQEHVRRHGSRSPSADRDITETTNDEIPQGVKYAPLN</sequence>
<gene>
    <name evidence="1" type="ORF">ACCO45_005423</name>
</gene>
<evidence type="ECO:0000313" key="1">
    <source>
        <dbReference type="EMBL" id="KAL3960306.1"/>
    </source>
</evidence>
<reference evidence="1" key="1">
    <citation type="submission" date="2024-12" db="EMBL/GenBank/DDBJ databases">
        <title>Comparative genomics and development of molecular markers within Purpureocillium lilacinum and among Purpureocillium species.</title>
        <authorList>
            <person name="Yeh Z.-Y."/>
            <person name="Ni N.-T."/>
            <person name="Lo P.-H."/>
            <person name="Mushyakhwo K."/>
            <person name="Lin C.-F."/>
            <person name="Nai Y.-S."/>
        </authorList>
    </citation>
    <scope>NUCLEOTIDE SEQUENCE</scope>
    <source>
        <strain evidence="1">NCHU-NPUST-175</strain>
    </source>
</reference>
<comment type="caution">
    <text evidence="1">The sequence shown here is derived from an EMBL/GenBank/DDBJ whole genome shotgun (WGS) entry which is preliminary data.</text>
</comment>
<protein>
    <submittedName>
        <fullName evidence="1">Uncharacterized protein</fullName>
    </submittedName>
</protein>
<dbReference type="Proteomes" id="UP001638806">
    <property type="component" value="Unassembled WGS sequence"/>
</dbReference>
<keyword evidence="2" id="KW-1185">Reference proteome</keyword>
<organism evidence="1 2">
    <name type="scientific">Purpureocillium lilacinum</name>
    <name type="common">Paecilomyces lilacinus</name>
    <dbReference type="NCBI Taxonomy" id="33203"/>
    <lineage>
        <taxon>Eukaryota</taxon>
        <taxon>Fungi</taxon>
        <taxon>Dikarya</taxon>
        <taxon>Ascomycota</taxon>
        <taxon>Pezizomycotina</taxon>
        <taxon>Sordariomycetes</taxon>
        <taxon>Hypocreomycetidae</taxon>
        <taxon>Hypocreales</taxon>
        <taxon>Ophiocordycipitaceae</taxon>
        <taxon>Purpureocillium</taxon>
    </lineage>
</organism>
<name>A0ACC4DVL8_PURLI</name>